<dbReference type="InterPro" id="IPR019177">
    <property type="entry name" value="Golgin_subfamily_A_member_5"/>
</dbReference>
<keyword evidence="3 9" id="KW-1133">Transmembrane helix</keyword>
<dbReference type="GO" id="GO:0031985">
    <property type="term" value="C:Golgi cisterna"/>
    <property type="evidence" value="ECO:0007669"/>
    <property type="project" value="TreeGrafter"/>
</dbReference>
<keyword evidence="5 7" id="KW-0175">Coiled coil</keyword>
<feature type="compositionally biased region" description="Low complexity" evidence="8">
    <location>
        <begin position="63"/>
        <end position="83"/>
    </location>
</feature>
<dbReference type="PANTHER" id="PTHR13815:SF7">
    <property type="entry name" value="GOLGIN SUBFAMILY A MEMBER 5"/>
    <property type="match status" value="1"/>
</dbReference>
<evidence type="ECO:0000313" key="10">
    <source>
        <dbReference type="EMBL" id="KAK2581612.1"/>
    </source>
</evidence>
<gene>
    <name evidence="10" type="ORF">KPH14_002116</name>
</gene>
<evidence type="ECO:0000256" key="3">
    <source>
        <dbReference type="ARBA" id="ARBA00022989"/>
    </source>
</evidence>
<evidence type="ECO:0000256" key="7">
    <source>
        <dbReference type="SAM" id="Coils"/>
    </source>
</evidence>
<dbReference type="EMBL" id="JAIFRP010000038">
    <property type="protein sequence ID" value="KAK2581612.1"/>
    <property type="molecule type" value="Genomic_DNA"/>
</dbReference>
<dbReference type="GO" id="GO:0000139">
    <property type="term" value="C:Golgi membrane"/>
    <property type="evidence" value="ECO:0007669"/>
    <property type="project" value="UniProtKB-SubCell"/>
</dbReference>
<dbReference type="GO" id="GO:0007030">
    <property type="term" value="P:Golgi organization"/>
    <property type="evidence" value="ECO:0007669"/>
    <property type="project" value="InterPro"/>
</dbReference>
<reference evidence="10" key="1">
    <citation type="submission" date="2021-08" db="EMBL/GenBank/DDBJ databases">
        <authorList>
            <person name="Misof B."/>
            <person name="Oliver O."/>
            <person name="Podsiadlowski L."/>
            <person name="Donath A."/>
            <person name="Peters R."/>
            <person name="Mayer C."/>
            <person name="Rust J."/>
            <person name="Gunkel S."/>
            <person name="Lesny P."/>
            <person name="Martin S."/>
            <person name="Oeyen J.P."/>
            <person name="Petersen M."/>
            <person name="Panagiotis P."/>
            <person name="Wilbrandt J."/>
            <person name="Tanja T."/>
        </authorList>
    </citation>
    <scope>NUCLEOTIDE SEQUENCE</scope>
    <source>
        <strain evidence="10">GBR_01_08_01A</strain>
        <tissue evidence="10">Thorax + abdomen</tissue>
    </source>
</reference>
<keyword evidence="4" id="KW-0333">Golgi apparatus</keyword>
<name>A0AAD9VPS7_9HYME</name>
<dbReference type="PANTHER" id="PTHR13815">
    <property type="entry name" value="GOLGIN-84"/>
    <property type="match status" value="1"/>
</dbReference>
<keyword evidence="2 9" id="KW-0812">Transmembrane</keyword>
<keyword evidence="11" id="KW-1185">Reference proteome</keyword>
<evidence type="ECO:0000256" key="4">
    <source>
        <dbReference type="ARBA" id="ARBA00023034"/>
    </source>
</evidence>
<evidence type="ECO:0000256" key="2">
    <source>
        <dbReference type="ARBA" id="ARBA00022692"/>
    </source>
</evidence>
<proteinExistence type="predicted"/>
<evidence type="ECO:0000256" key="8">
    <source>
        <dbReference type="SAM" id="MobiDB-lite"/>
    </source>
</evidence>
<protein>
    <recommendedName>
        <fullName evidence="12">Golgin-84</fullName>
    </recommendedName>
</protein>
<organism evidence="10 11">
    <name type="scientific">Odynerus spinipes</name>
    <dbReference type="NCBI Taxonomy" id="1348599"/>
    <lineage>
        <taxon>Eukaryota</taxon>
        <taxon>Metazoa</taxon>
        <taxon>Ecdysozoa</taxon>
        <taxon>Arthropoda</taxon>
        <taxon>Hexapoda</taxon>
        <taxon>Insecta</taxon>
        <taxon>Pterygota</taxon>
        <taxon>Neoptera</taxon>
        <taxon>Endopterygota</taxon>
        <taxon>Hymenoptera</taxon>
        <taxon>Apocrita</taxon>
        <taxon>Aculeata</taxon>
        <taxon>Vespoidea</taxon>
        <taxon>Vespidae</taxon>
        <taxon>Eumeninae</taxon>
        <taxon>Odynerus</taxon>
    </lineage>
</organism>
<dbReference type="AlphaFoldDB" id="A0AAD9VPS7"/>
<comment type="caution">
    <text evidence="10">The sequence shown here is derived from an EMBL/GenBank/DDBJ whole genome shotgun (WGS) entry which is preliminary data.</text>
</comment>
<reference evidence="10" key="2">
    <citation type="journal article" date="2023" name="Commun. Biol.">
        <title>Intrasexual cuticular hydrocarbon dimorphism in a wasp sheds light on hydrocarbon biosynthesis genes in Hymenoptera.</title>
        <authorList>
            <person name="Moris V.C."/>
            <person name="Podsiadlowski L."/>
            <person name="Martin S."/>
            <person name="Oeyen J.P."/>
            <person name="Donath A."/>
            <person name="Petersen M."/>
            <person name="Wilbrandt J."/>
            <person name="Misof B."/>
            <person name="Liedtke D."/>
            <person name="Thamm M."/>
            <person name="Scheiner R."/>
            <person name="Schmitt T."/>
            <person name="Niehuis O."/>
        </authorList>
    </citation>
    <scope>NUCLEOTIDE SEQUENCE</scope>
    <source>
        <strain evidence="10">GBR_01_08_01A</strain>
    </source>
</reference>
<evidence type="ECO:0000256" key="1">
    <source>
        <dbReference type="ARBA" id="ARBA00004409"/>
    </source>
</evidence>
<evidence type="ECO:0008006" key="12">
    <source>
        <dbReference type="Google" id="ProtNLM"/>
    </source>
</evidence>
<sequence>MAWLSDITDKVEDLLNKIDKNSATVLNSDYWKRYDNNIITKSSLESSKQFTHEEDFLKYLNTSPESSTTTVTESKLSSSKSPLLMEQSTNHTDSVIELSIQSNELSPENAYNHENGIDNENHNPESDLQVVNTHLRNQIHRYKDNAQDSQMIQRISDNDHALEIAEAKYSYDSTLPPVDNNELMTSSDPLLESSSEMLTDHQKQIVILNNKLQSLRTTNIQMLKQMSDLQSALGRSRLELLSTRSELEQHKARALRILQDKDKLITELRRNEFTGMDDTTLMELNQLKQERDVLREENQQTHEQLRMVRDELSNSDLNLEKMRQRYNEINLKFQEIFTAERQRRQDAEEVARLHTEEIRSLKDELARQRNNYTIQIQKQDAEISRLRMQLSATSTPNSEVESRLASLTHTLVLKQQALENITTERNALRLQLEKLEHEFRTAIGNSNRNVAYNNINDNDDVKTQVPTFLIETPFDTGVTRRVKRAYSSLDAISIRTGVFLRRYPLARILVLIYMALLQFWVLVVLFSQSPEAH</sequence>
<evidence type="ECO:0000313" key="11">
    <source>
        <dbReference type="Proteomes" id="UP001258017"/>
    </source>
</evidence>
<comment type="subcellular location">
    <subcellularLocation>
        <location evidence="1">Golgi apparatus membrane</location>
        <topology evidence="1">Single-pass type IV membrane protein</topology>
    </subcellularLocation>
</comment>
<dbReference type="Pfam" id="PF09787">
    <property type="entry name" value="Golgin_A5"/>
    <property type="match status" value="1"/>
</dbReference>
<feature type="coiled-coil region" evidence="7">
    <location>
        <begin position="418"/>
        <end position="445"/>
    </location>
</feature>
<evidence type="ECO:0000256" key="9">
    <source>
        <dbReference type="SAM" id="Phobius"/>
    </source>
</evidence>
<feature type="region of interest" description="Disordered" evidence="8">
    <location>
        <begin position="63"/>
        <end position="88"/>
    </location>
</feature>
<dbReference type="GO" id="GO:0000301">
    <property type="term" value="P:retrograde transport, vesicle recycling within Golgi"/>
    <property type="evidence" value="ECO:0007669"/>
    <property type="project" value="TreeGrafter"/>
</dbReference>
<accession>A0AAD9VPS7</accession>
<feature type="transmembrane region" description="Helical" evidence="9">
    <location>
        <begin position="505"/>
        <end position="526"/>
    </location>
</feature>
<evidence type="ECO:0000256" key="5">
    <source>
        <dbReference type="ARBA" id="ARBA00023054"/>
    </source>
</evidence>
<evidence type="ECO:0000256" key="6">
    <source>
        <dbReference type="ARBA" id="ARBA00023136"/>
    </source>
</evidence>
<dbReference type="Proteomes" id="UP001258017">
    <property type="component" value="Unassembled WGS sequence"/>
</dbReference>
<feature type="coiled-coil region" evidence="7">
    <location>
        <begin position="284"/>
        <end position="389"/>
    </location>
</feature>
<keyword evidence="6 9" id="KW-0472">Membrane</keyword>